<dbReference type="InParanoid" id="E2A8N7"/>
<comment type="subcellular location">
    <subcellularLocation>
        <location evidence="1">Endoplasmic reticulum membrane</location>
        <topology evidence="1">Single-pass membrane protein</topology>
        <orientation evidence="1">Cytoplasmic side</orientation>
    </subcellularLocation>
    <subcellularLocation>
        <location evidence="11">Microsome membrane</location>
        <topology evidence="11">Single-pass membrane protein</topology>
        <orientation evidence="11">Cytoplasmic side</orientation>
    </subcellularLocation>
</comment>
<dbReference type="InterPro" id="IPR018506">
    <property type="entry name" value="Cyt_B5_heme-BS"/>
</dbReference>
<dbReference type="Gene3D" id="3.10.120.10">
    <property type="entry name" value="Cytochrome b5-like heme/steroid binding domain"/>
    <property type="match status" value="1"/>
</dbReference>
<dbReference type="AlphaFoldDB" id="E2A8N7"/>
<keyword evidence="10 14" id="KW-0472">Membrane</keyword>
<dbReference type="Proteomes" id="UP000000311">
    <property type="component" value="Unassembled WGS sequence"/>
</dbReference>
<evidence type="ECO:0000256" key="1">
    <source>
        <dbReference type="ARBA" id="ARBA00004131"/>
    </source>
</evidence>
<keyword evidence="7" id="KW-0492">Microsome</keyword>
<dbReference type="SMART" id="SM01117">
    <property type="entry name" value="Cyt-b5"/>
    <property type="match status" value="1"/>
</dbReference>
<feature type="transmembrane region" description="Helical" evidence="14">
    <location>
        <begin position="122"/>
        <end position="140"/>
    </location>
</feature>
<dbReference type="PROSITE" id="PS50255">
    <property type="entry name" value="CYTOCHROME_B5_2"/>
    <property type="match status" value="1"/>
</dbReference>
<evidence type="ECO:0000256" key="14">
    <source>
        <dbReference type="RuleBase" id="RU362121"/>
    </source>
</evidence>
<dbReference type="GO" id="GO:0020037">
    <property type="term" value="F:heme binding"/>
    <property type="evidence" value="ECO:0007669"/>
    <property type="project" value="UniProtKB-UniRule"/>
</dbReference>
<dbReference type="KEGG" id="cfo:105249602"/>
<name>E2A8N7_CAMFO</name>
<evidence type="ECO:0000256" key="6">
    <source>
        <dbReference type="ARBA" id="ARBA00022824"/>
    </source>
</evidence>
<dbReference type="EMBL" id="GL437652">
    <property type="protein sequence ID" value="EFN70224.1"/>
    <property type="molecule type" value="Genomic_DNA"/>
</dbReference>
<accession>E2A8N7</accession>
<gene>
    <name evidence="17" type="ORF">EAG_14027</name>
</gene>
<evidence type="ECO:0000256" key="11">
    <source>
        <dbReference type="ARBA" id="ARBA00037877"/>
    </source>
</evidence>
<dbReference type="InterPro" id="IPR036400">
    <property type="entry name" value="Cyt_B5-like_heme/steroid_sf"/>
</dbReference>
<dbReference type="Pfam" id="PF00173">
    <property type="entry name" value="Cyt-b5"/>
    <property type="match status" value="1"/>
</dbReference>
<evidence type="ECO:0000256" key="4">
    <source>
        <dbReference type="ARBA" id="ARBA00022692"/>
    </source>
</evidence>
<evidence type="ECO:0000256" key="5">
    <source>
        <dbReference type="ARBA" id="ARBA00022723"/>
    </source>
</evidence>
<dbReference type="FunCoup" id="E2A8N7">
    <property type="interactions" value="1533"/>
</dbReference>
<keyword evidence="2" id="KW-0813">Transport</keyword>
<keyword evidence="4 14" id="KW-0812">Transmembrane</keyword>
<dbReference type="PANTHER" id="PTHR19359">
    <property type="entry name" value="CYTOCHROME B5"/>
    <property type="match status" value="1"/>
</dbReference>
<keyword evidence="8" id="KW-0249">Electron transport</keyword>
<dbReference type="SUPFAM" id="SSF55856">
    <property type="entry name" value="Cytochrome b5-like heme/steroid binding domain"/>
    <property type="match status" value="1"/>
</dbReference>
<proteinExistence type="inferred from homology"/>
<dbReference type="OrthoDB" id="260519at2759"/>
<evidence type="ECO:0000256" key="15">
    <source>
        <dbReference type="SAM" id="MobiDB-lite"/>
    </source>
</evidence>
<dbReference type="OMA" id="RDWSANG"/>
<keyword evidence="6" id="KW-0256">Endoplasmic reticulum</keyword>
<dbReference type="PRINTS" id="PR00363">
    <property type="entry name" value="CYTOCHROMEB5"/>
</dbReference>
<feature type="domain" description="Cytochrome b5 heme-binding" evidence="16">
    <location>
        <begin position="17"/>
        <end position="93"/>
    </location>
</feature>
<dbReference type="GO" id="GO:0046872">
    <property type="term" value="F:metal ion binding"/>
    <property type="evidence" value="ECO:0007669"/>
    <property type="project" value="UniProtKB-UniRule"/>
</dbReference>
<evidence type="ECO:0000256" key="8">
    <source>
        <dbReference type="ARBA" id="ARBA00022982"/>
    </source>
</evidence>
<evidence type="ECO:0000259" key="16">
    <source>
        <dbReference type="PROSITE" id="PS50255"/>
    </source>
</evidence>
<feature type="region of interest" description="Disordered" evidence="15">
    <location>
        <begin position="94"/>
        <end position="116"/>
    </location>
</feature>
<dbReference type="PROSITE" id="PS00191">
    <property type="entry name" value="CYTOCHROME_B5_1"/>
    <property type="match status" value="1"/>
</dbReference>
<feature type="compositionally biased region" description="Basic and acidic residues" evidence="15">
    <location>
        <begin position="95"/>
        <end position="108"/>
    </location>
</feature>
<keyword evidence="14" id="KW-1133">Transmembrane helix</keyword>
<protein>
    <recommendedName>
        <fullName evidence="13">Cytochrome b5</fullName>
    </recommendedName>
</protein>
<dbReference type="InterPro" id="IPR001199">
    <property type="entry name" value="Cyt_B5-like_heme/steroid-bd"/>
</dbReference>
<sequence>MATKNVKDDTSSASSSSKLFTRAEVAKHNDHKDTWIIIHNNVYNVTSFLNEHPGGEEVLLEQGGNDATEPFEDIGHSTDARQMMESYKIGELIEEERKQDNGKKDRDWSANGEDNSSSWRSWLIPIVLGVFATLVYRYFVSTH</sequence>
<evidence type="ECO:0000256" key="13">
    <source>
        <dbReference type="ARBA" id="ARBA00039806"/>
    </source>
</evidence>
<evidence type="ECO:0000256" key="3">
    <source>
        <dbReference type="ARBA" id="ARBA00022617"/>
    </source>
</evidence>
<keyword evidence="18" id="KW-1185">Reference proteome</keyword>
<evidence type="ECO:0000313" key="18">
    <source>
        <dbReference type="Proteomes" id="UP000000311"/>
    </source>
</evidence>
<keyword evidence="5 14" id="KW-0479">Metal-binding</keyword>
<evidence type="ECO:0000256" key="9">
    <source>
        <dbReference type="ARBA" id="ARBA00023004"/>
    </source>
</evidence>
<dbReference type="InterPro" id="IPR050668">
    <property type="entry name" value="Cytochrome_b5"/>
</dbReference>
<evidence type="ECO:0000313" key="17">
    <source>
        <dbReference type="EMBL" id="EFN70224.1"/>
    </source>
</evidence>
<evidence type="ECO:0000256" key="2">
    <source>
        <dbReference type="ARBA" id="ARBA00022448"/>
    </source>
</evidence>
<reference evidence="17 18" key="1">
    <citation type="journal article" date="2010" name="Science">
        <title>Genomic comparison of the ants Camponotus floridanus and Harpegnathos saltator.</title>
        <authorList>
            <person name="Bonasio R."/>
            <person name="Zhang G."/>
            <person name="Ye C."/>
            <person name="Mutti N.S."/>
            <person name="Fang X."/>
            <person name="Qin N."/>
            <person name="Donahue G."/>
            <person name="Yang P."/>
            <person name="Li Q."/>
            <person name="Li C."/>
            <person name="Zhang P."/>
            <person name="Huang Z."/>
            <person name="Berger S.L."/>
            <person name="Reinberg D."/>
            <person name="Wang J."/>
            <person name="Liebig J."/>
        </authorList>
    </citation>
    <scope>NUCLEOTIDE SEQUENCE [LARGE SCALE GENOMIC DNA]</scope>
    <source>
        <strain evidence="18">C129</strain>
    </source>
</reference>
<organism evidence="18">
    <name type="scientific">Camponotus floridanus</name>
    <name type="common">Florida carpenter ant</name>
    <dbReference type="NCBI Taxonomy" id="104421"/>
    <lineage>
        <taxon>Eukaryota</taxon>
        <taxon>Metazoa</taxon>
        <taxon>Ecdysozoa</taxon>
        <taxon>Arthropoda</taxon>
        <taxon>Hexapoda</taxon>
        <taxon>Insecta</taxon>
        <taxon>Pterygota</taxon>
        <taxon>Neoptera</taxon>
        <taxon>Endopterygota</taxon>
        <taxon>Hymenoptera</taxon>
        <taxon>Apocrita</taxon>
        <taxon>Aculeata</taxon>
        <taxon>Formicoidea</taxon>
        <taxon>Formicidae</taxon>
        <taxon>Formicinae</taxon>
        <taxon>Camponotus</taxon>
    </lineage>
</organism>
<comment type="similarity">
    <text evidence="12 14">Belongs to the cytochrome b5 family.</text>
</comment>
<dbReference type="PANTHER" id="PTHR19359:SF150">
    <property type="entry name" value="CYTOCHROME B5"/>
    <property type="match status" value="1"/>
</dbReference>
<evidence type="ECO:0000256" key="10">
    <source>
        <dbReference type="ARBA" id="ARBA00023136"/>
    </source>
</evidence>
<dbReference type="GO" id="GO:0005789">
    <property type="term" value="C:endoplasmic reticulum membrane"/>
    <property type="evidence" value="ECO:0007669"/>
    <property type="project" value="UniProtKB-SubCell"/>
</dbReference>
<evidence type="ECO:0000256" key="12">
    <source>
        <dbReference type="ARBA" id="ARBA00038168"/>
    </source>
</evidence>
<dbReference type="FunFam" id="3.10.120.10:FF:000002">
    <property type="entry name" value="Cytochrome b5 type B"/>
    <property type="match status" value="1"/>
</dbReference>
<keyword evidence="9 14" id="KW-0408">Iron</keyword>
<keyword evidence="3 14" id="KW-0349">Heme</keyword>
<evidence type="ECO:0000256" key="7">
    <source>
        <dbReference type="ARBA" id="ARBA00022848"/>
    </source>
</evidence>
<dbReference type="STRING" id="104421.E2A8N7"/>